<evidence type="ECO:0000313" key="6">
    <source>
        <dbReference type="Proteomes" id="UP001445335"/>
    </source>
</evidence>
<comment type="caution">
    <text evidence="5">The sequence shown here is derived from an EMBL/GenBank/DDBJ whole genome shotgun (WGS) entry which is preliminary data.</text>
</comment>
<dbReference type="Pfam" id="PF03372">
    <property type="entry name" value="Exo_endo_phos"/>
    <property type="match status" value="1"/>
</dbReference>
<feature type="compositionally biased region" description="Low complexity" evidence="1">
    <location>
        <begin position="280"/>
        <end position="289"/>
    </location>
</feature>
<organism evidence="5 6">
    <name type="scientific">Elliptochloris bilobata</name>
    <dbReference type="NCBI Taxonomy" id="381761"/>
    <lineage>
        <taxon>Eukaryota</taxon>
        <taxon>Viridiplantae</taxon>
        <taxon>Chlorophyta</taxon>
        <taxon>core chlorophytes</taxon>
        <taxon>Trebouxiophyceae</taxon>
        <taxon>Trebouxiophyceae incertae sedis</taxon>
        <taxon>Elliptochloris clade</taxon>
        <taxon>Elliptochloris</taxon>
    </lineage>
</organism>
<evidence type="ECO:0000256" key="1">
    <source>
        <dbReference type="SAM" id="MobiDB-lite"/>
    </source>
</evidence>
<accession>A0AAW1QKQ7</accession>
<dbReference type="Pfam" id="PF01398">
    <property type="entry name" value="JAB"/>
    <property type="match status" value="1"/>
</dbReference>
<feature type="region of interest" description="Disordered" evidence="1">
    <location>
        <begin position="280"/>
        <end position="304"/>
    </location>
</feature>
<dbReference type="InterPro" id="IPR000555">
    <property type="entry name" value="JAMM/MPN+_dom"/>
</dbReference>
<dbReference type="SUPFAM" id="SSF102712">
    <property type="entry name" value="JAB1/MPN domain"/>
    <property type="match status" value="1"/>
</dbReference>
<gene>
    <name evidence="5" type="ORF">WJX81_000051</name>
</gene>
<proteinExistence type="predicted"/>
<dbReference type="InterPro" id="IPR011992">
    <property type="entry name" value="EF-hand-dom_pair"/>
</dbReference>
<dbReference type="GO" id="GO:0005509">
    <property type="term" value="F:calcium ion binding"/>
    <property type="evidence" value="ECO:0007669"/>
    <property type="project" value="InterPro"/>
</dbReference>
<dbReference type="SUPFAM" id="SSF56219">
    <property type="entry name" value="DNase I-like"/>
    <property type="match status" value="1"/>
</dbReference>
<dbReference type="CDD" id="cd00051">
    <property type="entry name" value="EFh"/>
    <property type="match status" value="1"/>
</dbReference>
<dbReference type="Gene3D" id="3.60.10.10">
    <property type="entry name" value="Endonuclease/exonuclease/phosphatase"/>
    <property type="match status" value="1"/>
</dbReference>
<dbReference type="PROSITE" id="PS50249">
    <property type="entry name" value="MPN"/>
    <property type="match status" value="1"/>
</dbReference>
<keyword evidence="2" id="KW-0732">Signal</keyword>
<feature type="signal peptide" evidence="2">
    <location>
        <begin position="1"/>
        <end position="25"/>
    </location>
</feature>
<evidence type="ECO:0000259" key="4">
    <source>
        <dbReference type="PROSITE" id="PS50249"/>
    </source>
</evidence>
<keyword evidence="6" id="KW-1185">Reference proteome</keyword>
<dbReference type="AlphaFoldDB" id="A0AAW1QKQ7"/>
<dbReference type="SUPFAM" id="SSF47473">
    <property type="entry name" value="EF-hand"/>
    <property type="match status" value="1"/>
</dbReference>
<dbReference type="PANTHER" id="PTHR10410">
    <property type="entry name" value="EUKARYOTIC TRANSLATION INITIATION FACTOR 3 -RELATED"/>
    <property type="match status" value="1"/>
</dbReference>
<dbReference type="SMART" id="SM00232">
    <property type="entry name" value="JAB_MPN"/>
    <property type="match status" value="1"/>
</dbReference>
<feature type="domain" description="EF-hand" evidence="3">
    <location>
        <begin position="660"/>
        <end position="689"/>
    </location>
</feature>
<dbReference type="Gene3D" id="3.40.140.10">
    <property type="entry name" value="Cytidine Deaminase, domain 2"/>
    <property type="match status" value="1"/>
</dbReference>
<evidence type="ECO:0000256" key="2">
    <source>
        <dbReference type="SAM" id="SignalP"/>
    </source>
</evidence>
<feature type="chain" id="PRO_5043946025" description="MPN domain-containing protein" evidence="2">
    <location>
        <begin position="26"/>
        <end position="890"/>
    </location>
</feature>
<feature type="compositionally biased region" description="Polar residues" evidence="1">
    <location>
        <begin position="290"/>
        <end position="304"/>
    </location>
</feature>
<feature type="domain" description="MPN" evidence="4">
    <location>
        <begin position="6"/>
        <end position="153"/>
    </location>
</feature>
<name>A0AAW1QKQ7_9CHLO</name>
<dbReference type="Pfam" id="PF18110">
    <property type="entry name" value="BRCC36_C"/>
    <property type="match status" value="1"/>
</dbReference>
<dbReference type="GO" id="GO:0008237">
    <property type="term" value="F:metallopeptidase activity"/>
    <property type="evidence" value="ECO:0007669"/>
    <property type="project" value="InterPro"/>
</dbReference>
<dbReference type="InterPro" id="IPR002048">
    <property type="entry name" value="EF_hand_dom"/>
</dbReference>
<dbReference type="InterPro" id="IPR005135">
    <property type="entry name" value="Endo/exonuclease/phosphatase"/>
</dbReference>
<sequence length="890" mass="96070">MPLARVTLSADVFLLCVTHALTTEAEEVMGLLLGDIQEEPGQGSVSHITNMVPQIRTDRRKDRVEASPEQLAAAASAAEQLTAASGRRTRVVGWVHSHPHITALPSHVDVATQAAYQQLDAGFVGLIVSVFDDGGAECSQRVRVTAFQSERGEVGVAAGPARSDSADSQLAAALAASAAEARAHARAGDQWLRREQEERGAFLAALAEAADPRSGRLDAVAMLHHSAVYQQRLCRIMDTLVAPALQAIRTAAAQAPLQLRQLAHAKAALEEAAQRCPAAAPATAAQQAPITGQSQAPNTEQSQAGQAWEKGNCVACELGISVSTHTKSSHQKKAKVQHTRGMLRLVSHGHCLPLNLQRQKQVKATRHRCVRVAASAVATREEPASFSCATLNILAPIYKRTARGRESSEPEAFLPRNEALVNVLLERQQDIYCLQEFWHSSQAVRRLYLDALQAAGYYVAEQPRTCGWKGVQRGDGLLTAVRLAAFEVLDQRSILFNDCADRVALLLRLRLRGTTPGRCRPGSLEVVVINTHLLYPHNACSTIIRLREVHKILEYLQEYRSAWGVSPRAVLLCGDCNGSHRGRVGSYLRSQGFRSAYDERCCGQAWVSHANHEGAYAAVDYIWLLNAQDQRLRSLTADWRGAIWLMIVAKLQEAGLCEQQRAFEFFDRDNDARVTVDDFGWAMEELGLTGEGTVGLTQTELVELTSELMSGAGGGYIGFEEFKRRVDLESMSAAYSRIRTSTGITEGDWTPAAEVWSPPACYLPNAGRGQLTGAAAAAALLGEVAEKKLTAERLWAELTSCSDVACEEAPAAAPAVAVPVVAASEEAADDEECTDLFAVSAEEEQAAASGGCDLAVLAAELWPHEAAAGQWPTGYTLSDHALVSVTFAFV</sequence>
<evidence type="ECO:0000313" key="5">
    <source>
        <dbReference type="EMBL" id="KAK9821977.1"/>
    </source>
</evidence>
<dbReference type="PROSITE" id="PS50222">
    <property type="entry name" value="EF_HAND_2"/>
    <property type="match status" value="1"/>
</dbReference>
<reference evidence="5 6" key="1">
    <citation type="journal article" date="2024" name="Nat. Commun.">
        <title>Phylogenomics reveals the evolutionary origins of lichenization in chlorophyte algae.</title>
        <authorList>
            <person name="Puginier C."/>
            <person name="Libourel C."/>
            <person name="Otte J."/>
            <person name="Skaloud P."/>
            <person name="Haon M."/>
            <person name="Grisel S."/>
            <person name="Petersen M."/>
            <person name="Berrin J.G."/>
            <person name="Delaux P.M."/>
            <person name="Dal Grande F."/>
            <person name="Keller J."/>
        </authorList>
    </citation>
    <scope>NUCLEOTIDE SEQUENCE [LARGE SCALE GENOMIC DNA]</scope>
    <source>
        <strain evidence="5 6">SAG 245.80</strain>
    </source>
</reference>
<dbReference type="Proteomes" id="UP001445335">
    <property type="component" value="Unassembled WGS sequence"/>
</dbReference>
<protein>
    <recommendedName>
        <fullName evidence="7">MPN domain-containing protein</fullName>
    </recommendedName>
</protein>
<evidence type="ECO:0008006" key="7">
    <source>
        <dbReference type="Google" id="ProtNLM"/>
    </source>
</evidence>
<dbReference type="InterPro" id="IPR036691">
    <property type="entry name" value="Endo/exonu/phosph_ase_sf"/>
</dbReference>
<dbReference type="EMBL" id="JALJOU010000092">
    <property type="protein sequence ID" value="KAK9821977.1"/>
    <property type="molecule type" value="Genomic_DNA"/>
</dbReference>
<evidence type="ECO:0000259" key="3">
    <source>
        <dbReference type="PROSITE" id="PS50222"/>
    </source>
</evidence>
<dbReference type="InterPro" id="IPR040749">
    <property type="entry name" value="BRCC36_C"/>
</dbReference>
<dbReference type="Gene3D" id="1.10.238.10">
    <property type="entry name" value="EF-hand"/>
    <property type="match status" value="1"/>
</dbReference>
<dbReference type="InterPro" id="IPR037518">
    <property type="entry name" value="MPN"/>
</dbReference>
<dbReference type="InterPro" id="IPR050242">
    <property type="entry name" value="JAMM_MPN+_peptidase_M67A"/>
</dbReference>